<gene>
    <name evidence="1" type="ORF">CEK71_21245</name>
</gene>
<accession>A0A1Z4C4B3</accession>
<dbReference type="OrthoDB" id="9782828at2"/>
<dbReference type="EMBL" id="CP022129">
    <property type="protein sequence ID" value="ASF48382.1"/>
    <property type="molecule type" value="Genomic_DNA"/>
</dbReference>
<protein>
    <submittedName>
        <fullName evidence="1">Uncharacterized protein</fullName>
    </submittedName>
</protein>
<proteinExistence type="predicted"/>
<organism evidence="1 2">
    <name type="scientific">Methylovulum psychrotolerans</name>
    <dbReference type="NCBI Taxonomy" id="1704499"/>
    <lineage>
        <taxon>Bacteria</taxon>
        <taxon>Pseudomonadati</taxon>
        <taxon>Pseudomonadota</taxon>
        <taxon>Gammaproteobacteria</taxon>
        <taxon>Methylococcales</taxon>
        <taxon>Methylococcaceae</taxon>
        <taxon>Methylovulum</taxon>
    </lineage>
</organism>
<dbReference type="Proteomes" id="UP000197019">
    <property type="component" value="Chromosome"/>
</dbReference>
<sequence>MITQAYINQLSFNYKYKGIPYGGFGEVRDDGDANYGFKDLKGNNALISDLPELKRDSSLMSLVRAINTHQTGLFSVGCVSDDIEDERGFRNAGYVEISINSISAITDARNYFLLFFHFDRLLNSNGFSVKVHFNWELQPATFIESNAAGFTCAIFINTHYSKTKLEAEIAWNESLSILAFFLGSIPIEHHDLIYGK</sequence>
<dbReference type="KEGG" id="mpsy:CEK71_21245"/>
<reference evidence="1 2" key="1">
    <citation type="submission" date="2017-06" db="EMBL/GenBank/DDBJ databases">
        <title>Genome Sequencing of the methanotroph Methylovulum psychrotolerants str. HV10-M2 isolated from a high-altitude environment.</title>
        <authorList>
            <person name="Mateos-Rivera A."/>
        </authorList>
    </citation>
    <scope>NUCLEOTIDE SEQUENCE [LARGE SCALE GENOMIC DNA]</scope>
    <source>
        <strain evidence="1 2">HV10_M2</strain>
    </source>
</reference>
<keyword evidence="2" id="KW-1185">Reference proteome</keyword>
<dbReference type="RefSeq" id="WP_088621251.1">
    <property type="nucleotide sequence ID" value="NZ_CP022129.1"/>
</dbReference>
<evidence type="ECO:0000313" key="1">
    <source>
        <dbReference type="EMBL" id="ASF48382.1"/>
    </source>
</evidence>
<dbReference type="AlphaFoldDB" id="A0A1Z4C4B3"/>
<evidence type="ECO:0000313" key="2">
    <source>
        <dbReference type="Proteomes" id="UP000197019"/>
    </source>
</evidence>
<name>A0A1Z4C4B3_9GAMM</name>